<evidence type="ECO:0000313" key="5">
    <source>
        <dbReference type="Proteomes" id="UP000198752"/>
    </source>
</evidence>
<accession>A0A1I2NAC7</accession>
<dbReference type="InterPro" id="IPR003593">
    <property type="entry name" value="AAA+_ATPase"/>
</dbReference>
<dbReference type="PANTHER" id="PTHR42855">
    <property type="entry name" value="ABC TRANSPORTER ATP-BINDING SUBUNIT"/>
    <property type="match status" value="1"/>
</dbReference>
<dbReference type="InterPro" id="IPR051309">
    <property type="entry name" value="ABCF_ATPase"/>
</dbReference>
<keyword evidence="2" id="KW-0067">ATP-binding</keyword>
<name>A0A1I2NAC7_9BACL</name>
<keyword evidence="1" id="KW-0547">Nucleotide-binding</keyword>
<dbReference type="Pfam" id="PF00005">
    <property type="entry name" value="ABC_tran"/>
    <property type="match status" value="2"/>
</dbReference>
<dbReference type="Pfam" id="PF12848">
    <property type="entry name" value="ABC_tran_Xtn"/>
    <property type="match status" value="1"/>
</dbReference>
<evidence type="ECO:0000313" key="4">
    <source>
        <dbReference type="EMBL" id="SFF98466.1"/>
    </source>
</evidence>
<dbReference type="FunFam" id="3.40.50.300:FF:000011">
    <property type="entry name" value="Putative ABC transporter ATP-binding component"/>
    <property type="match status" value="1"/>
</dbReference>
<dbReference type="InterPro" id="IPR003439">
    <property type="entry name" value="ABC_transporter-like_ATP-bd"/>
</dbReference>
<dbReference type="Proteomes" id="UP000198752">
    <property type="component" value="Unassembled WGS sequence"/>
</dbReference>
<evidence type="ECO:0000256" key="1">
    <source>
        <dbReference type="ARBA" id="ARBA00022741"/>
    </source>
</evidence>
<proteinExistence type="predicted"/>
<dbReference type="PROSITE" id="PS50893">
    <property type="entry name" value="ABC_TRANSPORTER_2"/>
    <property type="match status" value="2"/>
</dbReference>
<dbReference type="GO" id="GO:0016887">
    <property type="term" value="F:ATP hydrolysis activity"/>
    <property type="evidence" value="ECO:0007669"/>
    <property type="project" value="InterPro"/>
</dbReference>
<evidence type="ECO:0000256" key="2">
    <source>
        <dbReference type="ARBA" id="ARBA00022840"/>
    </source>
</evidence>
<sequence>MLLIEAKNVAFSYGDKLIYKEMNFRLLEGEHIALVGHNGAGKSTFLKLLLGELLPDGGNISKRRNMKIGVIEQHLHFGNGKTIYESLQDAFKKLFDAEREMNALAVKMQQPDADSSYIDQYGQLQELLLASDFYTVDARIHEMADGLGLSAIGLDKDVNQLSGGQLTKLCLAKLLLEKPDVLLLDEPTNYLDVVHIKWLTNYLNNYSHAFIVISHDTDFLNNIAQFVYHLEDQQLIRYVGNYQSYLKQHEARREQQVVAFRQQQREIKKLETYIQKNKVRTATAKQAKSREKQLDKIDRLDPPSQVKKPTFHFKVDSQPVRMIFTAEKLNVGYERPLFPPISVKIERGEKIAIVGHNGIGKTTLLRTFLGELEPLSGKVGQGDRVKPGYFSQLSAPPHLTPLEWMMDQYPETPEKVLRQHLAQCGVYAEHMRQPMDTLSGGEETKVRIGRLMLQKSNVLIFDEPTNHLDVSAKEALSNALEAYEGTVLVVSHEPAFYEKWITRVWNIEEWSKKVNVRK</sequence>
<evidence type="ECO:0000259" key="3">
    <source>
        <dbReference type="PROSITE" id="PS50893"/>
    </source>
</evidence>
<dbReference type="GO" id="GO:0005524">
    <property type="term" value="F:ATP binding"/>
    <property type="evidence" value="ECO:0007669"/>
    <property type="project" value="UniProtKB-KW"/>
</dbReference>
<dbReference type="OrthoDB" id="9760950at2"/>
<dbReference type="SUPFAM" id="SSF52540">
    <property type="entry name" value="P-loop containing nucleoside triphosphate hydrolases"/>
    <property type="match status" value="2"/>
</dbReference>
<dbReference type="AlphaFoldDB" id="A0A1I2NAC7"/>
<keyword evidence="5" id="KW-1185">Reference proteome</keyword>
<dbReference type="InterPro" id="IPR027417">
    <property type="entry name" value="P-loop_NTPase"/>
</dbReference>
<dbReference type="STRING" id="269670.SAMN02982927_00274"/>
<dbReference type="RefSeq" id="WP_093669302.1">
    <property type="nucleotide sequence ID" value="NZ_FOOY01000003.1"/>
</dbReference>
<dbReference type="Gene3D" id="3.40.50.300">
    <property type="entry name" value="P-loop containing nucleotide triphosphate hydrolases"/>
    <property type="match status" value="2"/>
</dbReference>
<gene>
    <name evidence="4" type="ORF">SAMN02982927_00274</name>
</gene>
<dbReference type="InterPro" id="IPR032781">
    <property type="entry name" value="ABC_tran_Xtn"/>
</dbReference>
<dbReference type="PANTHER" id="PTHR42855:SF2">
    <property type="entry name" value="DRUG RESISTANCE ABC TRANSPORTER,ATP-BINDING PROTEIN"/>
    <property type="match status" value="1"/>
</dbReference>
<organism evidence="4 5">
    <name type="scientific">Sporolactobacillus nakayamae</name>
    <dbReference type="NCBI Taxonomy" id="269670"/>
    <lineage>
        <taxon>Bacteria</taxon>
        <taxon>Bacillati</taxon>
        <taxon>Bacillota</taxon>
        <taxon>Bacilli</taxon>
        <taxon>Bacillales</taxon>
        <taxon>Sporolactobacillaceae</taxon>
        <taxon>Sporolactobacillus</taxon>
    </lineage>
</organism>
<reference evidence="5" key="1">
    <citation type="submission" date="2016-10" db="EMBL/GenBank/DDBJ databases">
        <authorList>
            <person name="Varghese N."/>
            <person name="Submissions S."/>
        </authorList>
    </citation>
    <scope>NUCLEOTIDE SEQUENCE [LARGE SCALE GENOMIC DNA]</scope>
    <source>
        <strain evidence="5">ATCC 700379</strain>
    </source>
</reference>
<protein>
    <submittedName>
        <fullName evidence="4">ATPase components of ABC transporters with duplicated ATPase domains</fullName>
    </submittedName>
</protein>
<dbReference type="CDD" id="cd03221">
    <property type="entry name" value="ABCF_EF-3"/>
    <property type="match status" value="2"/>
</dbReference>
<dbReference type="InterPro" id="IPR017871">
    <property type="entry name" value="ABC_transporter-like_CS"/>
</dbReference>
<feature type="domain" description="ABC transporter" evidence="3">
    <location>
        <begin position="4"/>
        <end position="257"/>
    </location>
</feature>
<dbReference type="PROSITE" id="PS00211">
    <property type="entry name" value="ABC_TRANSPORTER_1"/>
    <property type="match status" value="1"/>
</dbReference>
<dbReference type="SMART" id="SM00382">
    <property type="entry name" value="AAA"/>
    <property type="match status" value="2"/>
</dbReference>
<dbReference type="EMBL" id="FOOY01000003">
    <property type="protein sequence ID" value="SFF98466.1"/>
    <property type="molecule type" value="Genomic_DNA"/>
</dbReference>
<feature type="domain" description="ABC transporter" evidence="3">
    <location>
        <begin position="320"/>
        <end position="516"/>
    </location>
</feature>